<protein>
    <recommendedName>
        <fullName evidence="4">Flagellar hook-associated protein 1</fullName>
    </recommendedName>
</protein>
<dbReference type="EMBL" id="FWFS01000001">
    <property type="protein sequence ID" value="SLN13621.1"/>
    <property type="molecule type" value="Genomic_DNA"/>
</dbReference>
<keyword evidence="5" id="KW-0964">Secreted</keyword>
<dbReference type="InterPro" id="IPR002371">
    <property type="entry name" value="FlgK"/>
</dbReference>
<dbReference type="SUPFAM" id="SSF64518">
    <property type="entry name" value="Phase 1 flagellin"/>
    <property type="match status" value="1"/>
</dbReference>
<evidence type="ECO:0000256" key="4">
    <source>
        <dbReference type="ARBA" id="ARBA00016244"/>
    </source>
</evidence>
<reference evidence="10 11" key="1">
    <citation type="submission" date="2017-03" db="EMBL/GenBank/DDBJ databases">
        <authorList>
            <person name="Afonso C.L."/>
            <person name="Miller P.J."/>
            <person name="Scott M.A."/>
            <person name="Spackman E."/>
            <person name="Goraichik I."/>
            <person name="Dimitrov K.M."/>
            <person name="Suarez D.L."/>
            <person name="Swayne D.E."/>
        </authorList>
    </citation>
    <scope>NUCLEOTIDE SEQUENCE [LARGE SCALE GENOMIC DNA]</scope>
    <source>
        <strain evidence="10 11">CECT 8620</strain>
    </source>
</reference>
<proteinExistence type="inferred from homology"/>
<evidence type="ECO:0000313" key="11">
    <source>
        <dbReference type="Proteomes" id="UP000193862"/>
    </source>
</evidence>
<evidence type="ECO:0000313" key="10">
    <source>
        <dbReference type="EMBL" id="SLN13621.1"/>
    </source>
</evidence>
<dbReference type="GO" id="GO:0009424">
    <property type="term" value="C:bacterial-type flagellum hook"/>
    <property type="evidence" value="ECO:0007669"/>
    <property type="project" value="InterPro"/>
</dbReference>
<comment type="similarity">
    <text evidence="3">Belongs to the flagella basal body rod proteins family.</text>
</comment>
<gene>
    <name evidence="10" type="primary">flgK</name>
    <name evidence="10" type="ORF">AQS8620_00185</name>
</gene>
<feature type="domain" description="Flagellar basal body rod protein N-terminal" evidence="7">
    <location>
        <begin position="9"/>
        <end position="36"/>
    </location>
</feature>
<evidence type="ECO:0000259" key="9">
    <source>
        <dbReference type="Pfam" id="PF22638"/>
    </source>
</evidence>
<keyword evidence="11" id="KW-1185">Reference proteome</keyword>
<feature type="domain" description="Flagellar basal-body/hook protein C-terminal" evidence="8">
    <location>
        <begin position="447"/>
        <end position="483"/>
    </location>
</feature>
<evidence type="ECO:0000256" key="5">
    <source>
        <dbReference type="ARBA" id="ARBA00022525"/>
    </source>
</evidence>
<dbReference type="PANTHER" id="PTHR30033">
    <property type="entry name" value="FLAGELLAR HOOK-ASSOCIATED PROTEIN 1"/>
    <property type="match status" value="1"/>
</dbReference>
<dbReference type="InterPro" id="IPR053927">
    <property type="entry name" value="FlgK_helical"/>
</dbReference>
<evidence type="ECO:0000259" key="7">
    <source>
        <dbReference type="Pfam" id="PF00460"/>
    </source>
</evidence>
<dbReference type="InterPro" id="IPR001444">
    <property type="entry name" value="Flag_bb_rod_N"/>
</dbReference>
<keyword evidence="10" id="KW-0966">Cell projection</keyword>
<comment type="subcellular location">
    <subcellularLocation>
        <location evidence="1">Bacterial flagellum basal body</location>
    </subcellularLocation>
    <subcellularLocation>
        <location evidence="2">Secreted</location>
    </subcellularLocation>
</comment>
<evidence type="ECO:0000256" key="2">
    <source>
        <dbReference type="ARBA" id="ARBA00004613"/>
    </source>
</evidence>
<dbReference type="RefSeq" id="WP_085834937.1">
    <property type="nucleotide sequence ID" value="NZ_FWFS01000001.1"/>
</dbReference>
<name>A0A1Y5RFG7_9RHOB</name>
<keyword evidence="10" id="KW-0282">Flagellum</keyword>
<dbReference type="Pfam" id="PF22638">
    <property type="entry name" value="FlgK_D1"/>
    <property type="match status" value="1"/>
</dbReference>
<feature type="domain" description="Flagellar hook-associated protein FlgK helical" evidence="9">
    <location>
        <begin position="90"/>
        <end position="313"/>
    </location>
</feature>
<accession>A0A1Y5RFG7</accession>
<dbReference type="GO" id="GO:0005198">
    <property type="term" value="F:structural molecule activity"/>
    <property type="evidence" value="ECO:0007669"/>
    <property type="project" value="InterPro"/>
</dbReference>
<sequence length="484" mass="50211">MSITNALSNSLSGLNAASRAADVVSANVANAMTEGYGRRDIELSSHVLGRDGAGVQVVGVTRNVDASVIGARRLADASVGLASTRVDFFEQIETAIGLPTEEGSLTAKIALFEGALIEAGSTPDSGARLRSAVDAATTVANHINTVADVISEARTSADAQISSSVDFLNDALKKVVDLNVTIQHAMTSGYDANGLVDQRQVLIDQISEMIPVREMPRSNGMVALYTAGGGMLVDSKAAELGFSRVNTIDPAMTLEGGGLSGLTLNGREISTSATGPISGGILAGLFEIRDILAPQAQAQIDSVARDMIERFEDAGVDPTLASGGPGLFTDNGSALDPANEVGLSNRLSLNSLVVPEEGGALWRLRDGLGATSEGPSGNASLLQAMSDALSQSRQPSSGAFTNLARNAVGFSADMVSDVSSRRLSNESDLGYSAARVDSLRTAELADGVDTDYEMQRLLMIEQAYSANAKVIQTIDTLIKTLLGM</sequence>
<dbReference type="InterPro" id="IPR010930">
    <property type="entry name" value="Flg_bb/hook_C_dom"/>
</dbReference>
<dbReference type="Pfam" id="PF06429">
    <property type="entry name" value="Flg_bbr_C"/>
    <property type="match status" value="1"/>
</dbReference>
<keyword evidence="10" id="KW-0969">Cilium</keyword>
<dbReference type="GO" id="GO:0044780">
    <property type="term" value="P:bacterial-type flagellum assembly"/>
    <property type="evidence" value="ECO:0007669"/>
    <property type="project" value="InterPro"/>
</dbReference>
<evidence type="ECO:0000259" key="8">
    <source>
        <dbReference type="Pfam" id="PF06429"/>
    </source>
</evidence>
<dbReference type="PANTHER" id="PTHR30033:SF1">
    <property type="entry name" value="FLAGELLAR HOOK-ASSOCIATED PROTEIN 1"/>
    <property type="match status" value="1"/>
</dbReference>
<dbReference type="Proteomes" id="UP000193862">
    <property type="component" value="Unassembled WGS sequence"/>
</dbReference>
<dbReference type="OrthoDB" id="7181295at2"/>
<dbReference type="NCBIfam" id="TIGR02492">
    <property type="entry name" value="flgK_ends"/>
    <property type="match status" value="1"/>
</dbReference>
<evidence type="ECO:0000256" key="6">
    <source>
        <dbReference type="ARBA" id="ARBA00023143"/>
    </source>
</evidence>
<evidence type="ECO:0000256" key="1">
    <source>
        <dbReference type="ARBA" id="ARBA00004117"/>
    </source>
</evidence>
<dbReference type="GO" id="GO:0009425">
    <property type="term" value="C:bacterial-type flagellum basal body"/>
    <property type="evidence" value="ECO:0007669"/>
    <property type="project" value="UniProtKB-SubCell"/>
</dbReference>
<dbReference type="GO" id="GO:0005576">
    <property type="term" value="C:extracellular region"/>
    <property type="evidence" value="ECO:0007669"/>
    <property type="project" value="UniProtKB-SubCell"/>
</dbReference>
<keyword evidence="6" id="KW-0975">Bacterial flagellum</keyword>
<dbReference type="AlphaFoldDB" id="A0A1Y5RFG7"/>
<evidence type="ECO:0000256" key="3">
    <source>
        <dbReference type="ARBA" id="ARBA00009677"/>
    </source>
</evidence>
<dbReference type="Pfam" id="PF00460">
    <property type="entry name" value="Flg_bb_rod"/>
    <property type="match status" value="1"/>
</dbReference>
<organism evidence="10 11">
    <name type="scientific">Aquimixticola soesokkakensis</name>
    <dbReference type="NCBI Taxonomy" id="1519096"/>
    <lineage>
        <taxon>Bacteria</taxon>
        <taxon>Pseudomonadati</taxon>
        <taxon>Pseudomonadota</taxon>
        <taxon>Alphaproteobacteria</taxon>
        <taxon>Rhodobacterales</taxon>
        <taxon>Paracoccaceae</taxon>
        <taxon>Aquimixticola</taxon>
    </lineage>
</organism>